<protein>
    <recommendedName>
        <fullName evidence="3">Pyridine nucleotide-disulfide oxidoreductase domain-containing protein 2</fullName>
    </recommendedName>
</protein>
<dbReference type="AlphaFoldDB" id="A0A193LCC7"/>
<evidence type="ECO:0000256" key="3">
    <source>
        <dbReference type="ARBA" id="ARBA00040298"/>
    </source>
</evidence>
<dbReference type="STRING" id="1548547.BA177_02050"/>
<dbReference type="PANTHER" id="PTHR10668">
    <property type="entry name" value="PHYTOENE DEHYDROGENASE"/>
    <property type="match status" value="1"/>
</dbReference>
<evidence type="ECO:0000259" key="4">
    <source>
        <dbReference type="Pfam" id="PF01593"/>
    </source>
</evidence>
<dbReference type="OrthoDB" id="9774675at2"/>
<dbReference type="GO" id="GO:0016491">
    <property type="term" value="F:oxidoreductase activity"/>
    <property type="evidence" value="ECO:0007669"/>
    <property type="project" value="InterPro"/>
</dbReference>
<dbReference type="EMBL" id="CP016268">
    <property type="protein sequence ID" value="ANO50162.1"/>
    <property type="molecule type" value="Genomic_DNA"/>
</dbReference>
<dbReference type="InterPro" id="IPR002937">
    <property type="entry name" value="Amino_oxidase"/>
</dbReference>
<reference evidence="5 6" key="1">
    <citation type="submission" date="2016-06" db="EMBL/GenBank/DDBJ databases">
        <title>Complete genome sequence of a deep-branching marine Gamma Proteobacterium Woeseia oceani type strain XK5.</title>
        <authorList>
            <person name="Mu D."/>
            <person name="Du Z."/>
        </authorList>
    </citation>
    <scope>NUCLEOTIDE SEQUENCE [LARGE SCALE GENOMIC DNA]</scope>
    <source>
        <strain evidence="5 6">XK5</strain>
    </source>
</reference>
<proteinExistence type="predicted"/>
<dbReference type="KEGG" id="woc:BA177_02050"/>
<comment type="function">
    <text evidence="1">Probable oxidoreductase that may play a role as regulator of mitochondrial function.</text>
</comment>
<accession>A0A193LCC7</accession>
<dbReference type="RefSeq" id="WP_068612297.1">
    <property type="nucleotide sequence ID" value="NZ_CP016268.1"/>
</dbReference>
<keyword evidence="6" id="KW-1185">Reference proteome</keyword>
<dbReference type="Gene3D" id="3.50.50.60">
    <property type="entry name" value="FAD/NAD(P)-binding domain"/>
    <property type="match status" value="2"/>
</dbReference>
<dbReference type="InterPro" id="IPR036188">
    <property type="entry name" value="FAD/NAD-bd_sf"/>
</dbReference>
<name>A0A193LCC7_9GAMM</name>
<dbReference type="SUPFAM" id="SSF51905">
    <property type="entry name" value="FAD/NAD(P)-binding domain"/>
    <property type="match status" value="1"/>
</dbReference>
<comment type="subunit">
    <text evidence="2">Interacts with COX5B; this interaction may contribute to localize PYROXD2 to the inner face of the inner mitochondrial membrane.</text>
</comment>
<evidence type="ECO:0000256" key="1">
    <source>
        <dbReference type="ARBA" id="ARBA00037217"/>
    </source>
</evidence>
<dbReference type="PANTHER" id="PTHR10668:SF103">
    <property type="entry name" value="PYRIDINE NUCLEOTIDE-DISULFIDE OXIDOREDUCTASE DOMAIN-CONTAINING PROTEIN 2"/>
    <property type="match status" value="1"/>
</dbReference>
<organism evidence="5 6">
    <name type="scientific">Woeseia oceani</name>
    <dbReference type="NCBI Taxonomy" id="1548547"/>
    <lineage>
        <taxon>Bacteria</taxon>
        <taxon>Pseudomonadati</taxon>
        <taxon>Pseudomonadota</taxon>
        <taxon>Gammaproteobacteria</taxon>
        <taxon>Woeseiales</taxon>
        <taxon>Woeseiaceae</taxon>
        <taxon>Woeseia</taxon>
    </lineage>
</organism>
<feature type="domain" description="Amine oxidase" evidence="4">
    <location>
        <begin position="16"/>
        <end position="507"/>
    </location>
</feature>
<evidence type="ECO:0000256" key="2">
    <source>
        <dbReference type="ARBA" id="ARBA00038825"/>
    </source>
</evidence>
<evidence type="ECO:0000313" key="6">
    <source>
        <dbReference type="Proteomes" id="UP000092695"/>
    </source>
</evidence>
<sequence length="514" mass="55872">MTERFDAIVVGAGHNGLVCAAMLAKAGREVLVLEARNTVGGAAATEVFAEGYSVSSCAHFLYGLQPDVLSALGIKPELASDNLRTLALAEDGKHLRLRDGTVEGVDAEDQQQYSEFHRNMRRFGRLLRTHLNRTPPRIGTRNRSDLLSLAKLGFDVRRLGKNDMREFLRLIGMNIFDEVEERFSHPLLKGAVSLDAVLGTHLGPRSPNTILTYLYRMAANDGRLATPVGGMGSVSEMLSNCARDYGVSIKTGQTVKRIIVDNGRVTGVETEGGDIYESRQVISNADPKRTIMDLTGTRHVETGFTRRVHNIRMRGNAAKLHLALDHLPTIKGLEKKDFANRMVIAPDANYVERAFNPAKYGEASPRPVIEISFPSFRDPGLAPAGKHVLSAVVQYAPYELKAGWDDTARSAFQSSIMETLATYMPDLAGHVVASELLLPADFEQRFGMGGGHWHHGELTLDQFMFVRPVGGAAQYAMPLEGLYLCGAGAHPGGNVSGAAGRNAALAILAEEKRG</sequence>
<dbReference type="Pfam" id="PF01593">
    <property type="entry name" value="Amino_oxidase"/>
    <property type="match status" value="1"/>
</dbReference>
<dbReference type="Proteomes" id="UP000092695">
    <property type="component" value="Chromosome"/>
</dbReference>
<evidence type="ECO:0000313" key="5">
    <source>
        <dbReference type="EMBL" id="ANO50162.1"/>
    </source>
</evidence>
<gene>
    <name evidence="5" type="ORF">BA177_02050</name>
</gene>